<dbReference type="PANTHER" id="PTHR14725:SF0">
    <property type="entry name" value="RIBOSOME-BINDING FACTOR A, MITOCHONDRIAL-RELATED"/>
    <property type="match status" value="1"/>
</dbReference>
<dbReference type="InterPro" id="IPR000238">
    <property type="entry name" value="RbfA"/>
</dbReference>
<organism evidence="1 2">
    <name type="scientific">Cephus cinctus</name>
    <name type="common">Wheat stem sawfly</name>
    <dbReference type="NCBI Taxonomy" id="211228"/>
    <lineage>
        <taxon>Eukaryota</taxon>
        <taxon>Metazoa</taxon>
        <taxon>Ecdysozoa</taxon>
        <taxon>Arthropoda</taxon>
        <taxon>Hexapoda</taxon>
        <taxon>Insecta</taxon>
        <taxon>Pterygota</taxon>
        <taxon>Neoptera</taxon>
        <taxon>Endopterygota</taxon>
        <taxon>Hymenoptera</taxon>
        <taxon>Cephoidea</taxon>
        <taxon>Cephidae</taxon>
        <taxon>Cephus</taxon>
    </lineage>
</organism>
<dbReference type="AlphaFoldDB" id="A0AAJ7FRG3"/>
<evidence type="ECO:0000313" key="2">
    <source>
        <dbReference type="RefSeq" id="XP_015604542.1"/>
    </source>
</evidence>
<dbReference type="Proteomes" id="UP000694920">
    <property type="component" value="Unplaced"/>
</dbReference>
<dbReference type="InterPro" id="IPR015946">
    <property type="entry name" value="KH_dom-like_a/b"/>
</dbReference>
<accession>A0AAJ7FRG3</accession>
<dbReference type="InterPro" id="IPR023799">
    <property type="entry name" value="RbfA_dom_sf"/>
</dbReference>
<dbReference type="GO" id="GO:0006364">
    <property type="term" value="P:rRNA processing"/>
    <property type="evidence" value="ECO:0007669"/>
    <property type="project" value="InterPro"/>
</dbReference>
<dbReference type="InterPro" id="IPR039212">
    <property type="entry name" value="RBFA_mitochondrial"/>
</dbReference>
<dbReference type="Gene3D" id="3.30.300.20">
    <property type="match status" value="1"/>
</dbReference>
<dbReference type="PANTHER" id="PTHR14725">
    <property type="entry name" value="RIBOSOME-BINDING FACTOR A, MITOCHONDRIAL-RELATED"/>
    <property type="match status" value="1"/>
</dbReference>
<gene>
    <name evidence="2" type="primary">LOC107272176</name>
</gene>
<dbReference type="GeneID" id="107272176"/>
<proteinExistence type="predicted"/>
<dbReference type="SUPFAM" id="SSF89919">
    <property type="entry name" value="Ribosome-binding factor A, RbfA"/>
    <property type="match status" value="1"/>
</dbReference>
<dbReference type="KEGG" id="ccin:107272176"/>
<dbReference type="Pfam" id="PF02033">
    <property type="entry name" value="RBFA"/>
    <property type="match status" value="1"/>
</dbReference>
<name>A0AAJ7FRG3_CEPCN</name>
<keyword evidence="1" id="KW-1185">Reference proteome</keyword>
<evidence type="ECO:0000313" key="1">
    <source>
        <dbReference type="Proteomes" id="UP000694920"/>
    </source>
</evidence>
<dbReference type="RefSeq" id="XP_015604542.1">
    <property type="nucleotide sequence ID" value="XM_015749056.1"/>
</dbReference>
<sequence>MQYRHSFMMFFIQHRYIHCSSVNLKNYFARQSRFMKRMLNNDQSKRKWYKETITTTMPSNFILEKPEIQCNNRRMNVLNKLFMEYITDLMSTGEVASKLVGKGIEISQVKVTPRFDYLRVYWITKGDVKHDNEIEQVLHSSAGHIRHELTQLRIVGIVPVITFVKDKRFSFLAEVESKLTIADFGDDFTPTTNILKPAQESILHFKLSPHIRSKLKDIETSEENKDNEFVINLPPMRCDVFGLNQFNIMSRVQQSMKKSHGAAQSRLNSQLPDSHAPITMNSFKVADYLTAKEDKEAFSKFLVQRIIDEKHKKRRERSKMNLQKLDDINVDNTEDYNVDESYDTYNDDYSDEIELEKLK</sequence>
<reference evidence="2" key="1">
    <citation type="submission" date="2025-08" db="UniProtKB">
        <authorList>
            <consortium name="RefSeq"/>
        </authorList>
    </citation>
    <scope>IDENTIFICATION</scope>
</reference>
<protein>
    <submittedName>
        <fullName evidence="2">Uncharacterized protein LOC107272176</fullName>
    </submittedName>
</protein>